<organism evidence="1">
    <name type="scientific">Anguilla anguilla</name>
    <name type="common">European freshwater eel</name>
    <name type="synonym">Muraena anguilla</name>
    <dbReference type="NCBI Taxonomy" id="7936"/>
    <lineage>
        <taxon>Eukaryota</taxon>
        <taxon>Metazoa</taxon>
        <taxon>Chordata</taxon>
        <taxon>Craniata</taxon>
        <taxon>Vertebrata</taxon>
        <taxon>Euteleostomi</taxon>
        <taxon>Actinopterygii</taxon>
        <taxon>Neopterygii</taxon>
        <taxon>Teleostei</taxon>
        <taxon>Anguilliformes</taxon>
        <taxon>Anguillidae</taxon>
        <taxon>Anguilla</taxon>
    </lineage>
</organism>
<dbReference type="EMBL" id="GBXM01025328">
    <property type="protein sequence ID" value="JAH83249.1"/>
    <property type="molecule type" value="Transcribed_RNA"/>
</dbReference>
<accession>A0A0E9VYQ5</accession>
<proteinExistence type="predicted"/>
<evidence type="ECO:0000313" key="1">
    <source>
        <dbReference type="EMBL" id="JAH83249.1"/>
    </source>
</evidence>
<reference evidence="1" key="1">
    <citation type="submission" date="2014-11" db="EMBL/GenBank/DDBJ databases">
        <authorList>
            <person name="Amaro Gonzalez C."/>
        </authorList>
    </citation>
    <scope>NUCLEOTIDE SEQUENCE</scope>
</reference>
<name>A0A0E9VYQ5_ANGAN</name>
<protein>
    <submittedName>
        <fullName evidence="1">Uncharacterized protein</fullName>
    </submittedName>
</protein>
<reference evidence="1" key="2">
    <citation type="journal article" date="2015" name="Fish Shellfish Immunol.">
        <title>Early steps in the European eel (Anguilla anguilla)-Vibrio vulnificus interaction in the gills: Role of the RtxA13 toxin.</title>
        <authorList>
            <person name="Callol A."/>
            <person name="Pajuelo D."/>
            <person name="Ebbesson L."/>
            <person name="Teles M."/>
            <person name="MacKenzie S."/>
            <person name="Amaro C."/>
        </authorList>
    </citation>
    <scope>NUCLEOTIDE SEQUENCE</scope>
</reference>
<sequence>MDDRDKQKECSCQSTRRKAECATGSHFSTLRSGVQKPAHTKNCHIQFSQVYIKEHPHRDRRQQFGSILYITFAC</sequence>
<dbReference type="AlphaFoldDB" id="A0A0E9VYQ5"/>